<accession>A0ZWL0</accession>
<reference evidence="1" key="2">
    <citation type="submission" date="2006-12" db="EMBL/GenBank/DDBJ databases">
        <title>Phytophthora cinnamomi partial endo-1,3-beta-glucanase gene.</title>
        <authorList>
            <person name="Novo S.S.G."/>
            <person name="Freitas J.A.M."/>
            <person name="Freitas P.M.S."/>
            <person name="Carvalho C.M."/>
            <person name="Choupina A.B."/>
        </authorList>
    </citation>
    <scope>NUCLEOTIDE SEQUENCE</scope>
</reference>
<reference evidence="1" key="1">
    <citation type="submission" date="2005-04" db="EMBL/GenBank/DDBJ databases">
        <authorList>
            <person name="Novo S.M.S.G."/>
        </authorList>
    </citation>
    <scope>NUCLEOTIDE SEQUENCE</scope>
</reference>
<dbReference type="EMBL" id="AJ964942">
    <property type="protein sequence ID" value="CAI83769.1"/>
    <property type="molecule type" value="Genomic_DNA"/>
</dbReference>
<proteinExistence type="predicted"/>
<dbReference type="AlphaFoldDB" id="A0ZWL0"/>
<evidence type="ECO:0000313" key="1">
    <source>
        <dbReference type="EMBL" id="CAI83769.1"/>
    </source>
</evidence>
<feature type="non-terminal residue" evidence="1">
    <location>
        <position position="1"/>
    </location>
</feature>
<sequence>LVVFPQEVEKKKEEFVLGGGGRPLTTFRVRLGVERIISYGMWWGSWVGVYADHAGLTWSCWVTLSFYSMCYCGEYVFF</sequence>
<name>A0ZWL0_PHYCI</name>
<protein>
    <submittedName>
        <fullName evidence="1">Endo-1,3-beta-glucanase</fullName>
    </submittedName>
</protein>
<organism evidence="1">
    <name type="scientific">Phytophthora cinnamomi</name>
    <name type="common">Cinnamon fungus</name>
    <dbReference type="NCBI Taxonomy" id="4785"/>
    <lineage>
        <taxon>Eukaryota</taxon>
        <taxon>Sar</taxon>
        <taxon>Stramenopiles</taxon>
        <taxon>Oomycota</taxon>
        <taxon>Peronosporomycetes</taxon>
        <taxon>Peronosporales</taxon>
        <taxon>Peronosporaceae</taxon>
        <taxon>Phytophthora</taxon>
    </lineage>
</organism>